<dbReference type="Proteomes" id="UP001139485">
    <property type="component" value="Unassembled WGS sequence"/>
</dbReference>
<evidence type="ECO:0008006" key="3">
    <source>
        <dbReference type="Google" id="ProtNLM"/>
    </source>
</evidence>
<gene>
    <name evidence="1" type="ORF">M8330_08500</name>
</gene>
<reference evidence="1" key="1">
    <citation type="submission" date="2022-05" db="EMBL/GenBank/DDBJ databases">
        <authorList>
            <person name="Tuo L."/>
        </authorList>
    </citation>
    <scope>NUCLEOTIDE SEQUENCE</scope>
    <source>
        <strain evidence="1">BSK12Z-4</strain>
    </source>
</reference>
<keyword evidence="2" id="KW-1185">Reference proteome</keyword>
<evidence type="ECO:0000313" key="1">
    <source>
        <dbReference type="EMBL" id="MCM0620336.1"/>
    </source>
</evidence>
<name>A0A9X2D6Q8_9ACTN</name>
<accession>A0A9X2D6Q8</accession>
<dbReference type="EMBL" id="JAMOIL010000009">
    <property type="protein sequence ID" value="MCM0620336.1"/>
    <property type="molecule type" value="Genomic_DNA"/>
</dbReference>
<organism evidence="1 2">
    <name type="scientific">Nocardioides bruguierae</name>
    <dbReference type="NCBI Taxonomy" id="2945102"/>
    <lineage>
        <taxon>Bacteria</taxon>
        <taxon>Bacillati</taxon>
        <taxon>Actinomycetota</taxon>
        <taxon>Actinomycetes</taxon>
        <taxon>Propionibacteriales</taxon>
        <taxon>Nocardioidaceae</taxon>
        <taxon>Nocardioides</taxon>
    </lineage>
</organism>
<proteinExistence type="predicted"/>
<comment type="caution">
    <text evidence="1">The sequence shown here is derived from an EMBL/GenBank/DDBJ whole genome shotgun (WGS) entry which is preliminary data.</text>
</comment>
<evidence type="ECO:0000313" key="2">
    <source>
        <dbReference type="Proteomes" id="UP001139485"/>
    </source>
</evidence>
<protein>
    <recommendedName>
        <fullName evidence="3">YbjN domain-containing protein</fullName>
    </recommendedName>
</protein>
<dbReference type="AlphaFoldDB" id="A0A9X2D6Q8"/>
<dbReference type="RefSeq" id="WP_250051246.1">
    <property type="nucleotide sequence ID" value="NZ_JAMJPH010000001.1"/>
</dbReference>
<sequence length="142" mass="14783">MTSVLGNHFLGDLGPVLEDQVHDLLCTHFDGVGLFNGGWTVEDGDNGVLVWVERLGDTTLIELEAPAFAGLRCATSLIEEALRSTGRTIGNGGLLVEKTPDGRSNVAMTTHLAADPLDAPALVAAVARILDDVASLKHAAAA</sequence>